<keyword evidence="6" id="KW-1185">Reference proteome</keyword>
<feature type="signal peptide" evidence="3">
    <location>
        <begin position="1"/>
        <end position="17"/>
    </location>
</feature>
<dbReference type="PANTHER" id="PTHR47199:SF2">
    <property type="entry name" value="PHOTOSYSTEM II STABILITY_ASSEMBLY FACTOR HCF136, CHLOROPLASTIC"/>
    <property type="match status" value="1"/>
</dbReference>
<keyword evidence="2" id="KW-0604">Photosystem II</keyword>
<feature type="domain" description="Photosynthesis system II assembly factor Ycf48/Hcf136-like" evidence="4">
    <location>
        <begin position="61"/>
        <end position="151"/>
    </location>
</feature>
<protein>
    <submittedName>
        <fullName evidence="5">BNR repeat-containing protein</fullName>
    </submittedName>
</protein>
<dbReference type="GO" id="GO:0009523">
    <property type="term" value="C:photosystem II"/>
    <property type="evidence" value="ECO:0007669"/>
    <property type="project" value="UniProtKB-KW"/>
</dbReference>
<evidence type="ECO:0000256" key="2">
    <source>
        <dbReference type="ARBA" id="ARBA00023276"/>
    </source>
</evidence>
<reference evidence="5 6" key="1">
    <citation type="journal article" date="2012" name="J. Bacteriol.">
        <title>Genome Sequence of Gallaecimonas xiamenensis Type Strain 3-C-1.</title>
        <authorList>
            <person name="Lai Q."/>
            <person name="Wang L."/>
            <person name="Wang W."/>
            <person name="Shao Z."/>
        </authorList>
    </citation>
    <scope>NUCLEOTIDE SEQUENCE [LARGE SCALE GENOMIC DNA]</scope>
    <source>
        <strain evidence="5 6">3-C-1</strain>
    </source>
</reference>
<dbReference type="STRING" id="745411.B3C1_11439"/>
<name>K2JBP5_9GAMM</name>
<dbReference type="GO" id="GO:0015979">
    <property type="term" value="P:photosynthesis"/>
    <property type="evidence" value="ECO:0007669"/>
    <property type="project" value="UniProtKB-KW"/>
</dbReference>
<evidence type="ECO:0000313" key="6">
    <source>
        <dbReference type="Proteomes" id="UP000006755"/>
    </source>
</evidence>
<dbReference type="Pfam" id="PF14870">
    <property type="entry name" value="PSII_BNR"/>
    <property type="match status" value="1"/>
</dbReference>
<comment type="caution">
    <text evidence="5">The sequence shown here is derived from an EMBL/GenBank/DDBJ whole genome shotgun (WGS) entry which is preliminary data.</text>
</comment>
<dbReference type="PANTHER" id="PTHR47199">
    <property type="entry name" value="PHOTOSYSTEM II STABILITY/ASSEMBLY FACTOR HCF136, CHLOROPLASTIC"/>
    <property type="match status" value="1"/>
</dbReference>
<dbReference type="Proteomes" id="UP000006755">
    <property type="component" value="Unassembled WGS sequence"/>
</dbReference>
<keyword evidence="1" id="KW-0602">Photosynthesis</keyword>
<evidence type="ECO:0000256" key="1">
    <source>
        <dbReference type="ARBA" id="ARBA00022531"/>
    </source>
</evidence>
<proteinExistence type="predicted"/>
<dbReference type="AlphaFoldDB" id="K2JBP5"/>
<feature type="chain" id="PRO_5003859162" evidence="3">
    <location>
        <begin position="18"/>
        <end position="338"/>
    </location>
</feature>
<dbReference type="Gene3D" id="2.130.10.10">
    <property type="entry name" value="YVTN repeat-like/Quinoprotein amine dehydrogenase"/>
    <property type="match status" value="2"/>
</dbReference>
<dbReference type="EMBL" id="AMRI01000015">
    <property type="protein sequence ID" value="EKE72182.1"/>
    <property type="molecule type" value="Genomic_DNA"/>
</dbReference>
<keyword evidence="3" id="KW-0732">Signal</keyword>
<dbReference type="InterPro" id="IPR015943">
    <property type="entry name" value="WD40/YVTN_repeat-like_dom_sf"/>
</dbReference>
<evidence type="ECO:0000259" key="4">
    <source>
        <dbReference type="Pfam" id="PF14870"/>
    </source>
</evidence>
<sequence length="338" mass="36649">MKKAVLLCLALAVPAQGADLDPLKVPAFTAKRLDKLLFSDIARAGDSLVAVGDQGMIVRLEEGQWQQQVSPVSSLLTQVHFLDKDTGFVAGHDATLLKTEDGGRSWRIVYRNAPLQKPLMALHFFNASEGIAVGAYGLFLRTSDGGESWQKEVHEGFLKEDDLSYLQEIREDSEEDYQAELEAAQPHLNALAGQGDTLLLGGEMGLVALSTDKGQHWQRLDTGYPGSFFAVSVLDRDNWLVGGLRGHLFRTSDGGGHWTALRFDSQAAINGLDAGTGGSLLLTANNGNLYESHDGYLFLPKARSLGNATLAAEPQGQGTWVASDKGLHYLDNNNKDDR</sequence>
<evidence type="ECO:0000256" key="3">
    <source>
        <dbReference type="SAM" id="SignalP"/>
    </source>
</evidence>
<accession>K2JBP5</accession>
<gene>
    <name evidence="5" type="ORF">B3C1_11439</name>
</gene>
<dbReference type="OrthoDB" id="9813892at2"/>
<dbReference type="InterPro" id="IPR028203">
    <property type="entry name" value="PSII_CF48-like_dom"/>
</dbReference>
<dbReference type="SUPFAM" id="SSF110296">
    <property type="entry name" value="Oligoxyloglucan reducing end-specific cellobiohydrolase"/>
    <property type="match status" value="1"/>
</dbReference>
<dbReference type="eggNOG" id="COG4447">
    <property type="taxonomic scope" value="Bacteria"/>
</dbReference>
<organism evidence="5 6">
    <name type="scientific">Gallaecimonas xiamenensis 3-C-1</name>
    <dbReference type="NCBI Taxonomy" id="745411"/>
    <lineage>
        <taxon>Bacteria</taxon>
        <taxon>Pseudomonadati</taxon>
        <taxon>Pseudomonadota</taxon>
        <taxon>Gammaproteobacteria</taxon>
        <taxon>Enterobacterales</taxon>
        <taxon>Gallaecimonadaceae</taxon>
        <taxon>Gallaecimonas</taxon>
    </lineage>
</organism>
<evidence type="ECO:0000313" key="5">
    <source>
        <dbReference type="EMBL" id="EKE72182.1"/>
    </source>
</evidence>
<dbReference type="RefSeq" id="WP_008484961.1">
    <property type="nucleotide sequence ID" value="NZ_AMRI01000015.1"/>
</dbReference>